<accession>A0A2R8FD17</accession>
<evidence type="ECO:0000313" key="1">
    <source>
        <dbReference type="EMBL" id="SPN78902.1"/>
    </source>
</evidence>
<protein>
    <submittedName>
        <fullName evidence="1">Uncharacterized protein</fullName>
    </submittedName>
</protein>
<gene>
    <name evidence="1" type="ORF">ZAZAV_68</name>
</gene>
<organism evidence="1">
    <name type="scientific">Cedratvirus Zaza IHUMI</name>
    <dbReference type="NCBI Taxonomy" id="2126979"/>
    <lineage>
        <taxon>Viruses</taxon>
        <taxon>Pithoviruses</taxon>
    </lineage>
</organism>
<reference evidence="1" key="1">
    <citation type="submission" date="2018-03" db="EMBL/GenBank/DDBJ databases">
        <authorList>
            <consortium name="Urmite Genomes"/>
        </authorList>
    </citation>
    <scope>NUCLEOTIDE SEQUENCE [LARGE SCALE GENOMIC DNA]</scope>
    <source>
        <strain evidence="1">IHUMI-S29</strain>
    </source>
</reference>
<proteinExistence type="predicted"/>
<dbReference type="EMBL" id="LT994652">
    <property type="protein sequence ID" value="SPN78902.1"/>
    <property type="molecule type" value="Genomic_DNA"/>
</dbReference>
<sequence>MQEDKNQYQGAEVVVDNSSTTVDNTLAEQEYYYEDGCIYIAGKNGYSVLNVQALYPKLMNMPTDSFQEKTECSAFLLPLDTPSENKQEE</sequence>
<dbReference type="Proteomes" id="UP000270547">
    <property type="component" value="Segment"/>
</dbReference>
<name>A0A2R8FD17_9VIRU</name>